<accession>A0ABT6SFP9</accession>
<name>A0ABT6SFP9_9ACTN</name>
<reference evidence="1 2" key="1">
    <citation type="submission" date="2023-05" db="EMBL/GenBank/DDBJ databases">
        <title>Draft genome sequence of Streptomyces sp. B-S-A6 isolated from a cave soil in Thailand.</title>
        <authorList>
            <person name="Chamroensaksri N."/>
            <person name="Muangham S."/>
        </authorList>
    </citation>
    <scope>NUCLEOTIDE SEQUENCE [LARGE SCALE GENOMIC DNA]</scope>
    <source>
        <strain evidence="1 2">B-S-A6</strain>
    </source>
</reference>
<sequence>MRAHRRRAATAAKLRSTRYRPSPIAVALDRGGWTTDDGESLAEITRLYDVTVRLPH</sequence>
<evidence type="ECO:0008006" key="3">
    <source>
        <dbReference type="Google" id="ProtNLM"/>
    </source>
</evidence>
<evidence type="ECO:0000313" key="2">
    <source>
        <dbReference type="Proteomes" id="UP001223978"/>
    </source>
</evidence>
<organism evidence="1 2">
    <name type="scientific">Streptomyces cavernicola</name>
    <dbReference type="NCBI Taxonomy" id="3043613"/>
    <lineage>
        <taxon>Bacteria</taxon>
        <taxon>Bacillati</taxon>
        <taxon>Actinomycetota</taxon>
        <taxon>Actinomycetes</taxon>
        <taxon>Kitasatosporales</taxon>
        <taxon>Streptomycetaceae</taxon>
        <taxon>Streptomyces</taxon>
    </lineage>
</organism>
<dbReference type="Proteomes" id="UP001223978">
    <property type="component" value="Unassembled WGS sequence"/>
</dbReference>
<evidence type="ECO:0000313" key="1">
    <source>
        <dbReference type="EMBL" id="MDI3406734.1"/>
    </source>
</evidence>
<comment type="caution">
    <text evidence="1">The sequence shown here is derived from an EMBL/GenBank/DDBJ whole genome shotgun (WGS) entry which is preliminary data.</text>
</comment>
<keyword evidence="2" id="KW-1185">Reference proteome</keyword>
<gene>
    <name evidence="1" type="ORF">QIS96_23345</name>
</gene>
<proteinExistence type="predicted"/>
<protein>
    <recommendedName>
        <fullName evidence="3">Transcriptional regulator</fullName>
    </recommendedName>
</protein>
<dbReference type="EMBL" id="JASCIQ010000025">
    <property type="protein sequence ID" value="MDI3406734.1"/>
    <property type="molecule type" value="Genomic_DNA"/>
</dbReference>
<dbReference type="RefSeq" id="WP_282544653.1">
    <property type="nucleotide sequence ID" value="NZ_JASCIQ010000025.1"/>
</dbReference>